<name>A0ABV4C6N5_9MYCO</name>
<feature type="domain" description="RmlD-like substrate binding" evidence="3">
    <location>
        <begin position="8"/>
        <end position="266"/>
    </location>
</feature>
<dbReference type="SUPFAM" id="SSF51735">
    <property type="entry name" value="NAD(P)-binding Rossmann-fold domains"/>
    <property type="match status" value="1"/>
</dbReference>
<keyword evidence="2" id="KW-0521">NADP</keyword>
<evidence type="ECO:0000256" key="2">
    <source>
        <dbReference type="RuleBase" id="RU364082"/>
    </source>
</evidence>
<proteinExistence type="inferred from homology"/>
<dbReference type="PANTHER" id="PTHR10491">
    <property type="entry name" value="DTDP-4-DEHYDRORHAMNOSE REDUCTASE"/>
    <property type="match status" value="1"/>
</dbReference>
<dbReference type="InterPro" id="IPR029903">
    <property type="entry name" value="RmlD-like-bd"/>
</dbReference>
<keyword evidence="2" id="KW-0560">Oxidoreductase</keyword>
<accession>A0ABV4C6N5</accession>
<evidence type="ECO:0000256" key="1">
    <source>
        <dbReference type="ARBA" id="ARBA00010944"/>
    </source>
</evidence>
<organism evidence="4 5">
    <name type="scientific">Mycobacterium servetii</name>
    <dbReference type="NCBI Taxonomy" id="3237418"/>
    <lineage>
        <taxon>Bacteria</taxon>
        <taxon>Bacillati</taxon>
        <taxon>Actinomycetota</taxon>
        <taxon>Actinomycetes</taxon>
        <taxon>Mycobacteriales</taxon>
        <taxon>Mycobacteriaceae</taxon>
        <taxon>Mycobacterium</taxon>
    </lineage>
</organism>
<evidence type="ECO:0000259" key="3">
    <source>
        <dbReference type="Pfam" id="PF04321"/>
    </source>
</evidence>
<evidence type="ECO:0000313" key="4">
    <source>
        <dbReference type="EMBL" id="MEY8016453.1"/>
    </source>
</evidence>
<dbReference type="PANTHER" id="PTHR10491:SF4">
    <property type="entry name" value="METHIONINE ADENOSYLTRANSFERASE 2 SUBUNIT BETA"/>
    <property type="match status" value="1"/>
</dbReference>
<comment type="pathway">
    <text evidence="2">Carbohydrate biosynthesis; dTDP-L-rhamnose biosynthesis.</text>
</comment>
<comment type="caution">
    <text evidence="4">The sequence shown here is derived from an EMBL/GenBank/DDBJ whole genome shotgun (WGS) entry which is preliminary data.</text>
</comment>
<reference evidence="4 5" key="1">
    <citation type="submission" date="2024-08" db="EMBL/GenBank/DDBJ databases">
        <title>Mycobacterium servetensis sp. nov., a novel rapid-growing mycobacterial species recovered from a human patient in Zaragoza, Spain.</title>
        <authorList>
            <person name="Tristancho-Baro A.I."/>
            <person name="Buenestado-Serrano S."/>
            <person name="Garcia De Viedma D."/>
            <person name="Milagro-Beamonte A."/>
            <person name="Burillo N."/>
            <person name="Sanz S."/>
            <person name="Lopez-Calleja A.I."/>
            <person name="Penas-Utrilla D."/>
            <person name="Guardingo M."/>
            <person name="Garcia M.J."/>
            <person name="Vinuelas-Bayon J."/>
        </authorList>
    </citation>
    <scope>NUCLEOTIDE SEQUENCE [LARGE SCALE GENOMIC DNA]</scope>
    <source>
        <strain evidence="5">HUMS_12744610</strain>
    </source>
</reference>
<dbReference type="Gene3D" id="3.40.50.720">
    <property type="entry name" value="NAD(P)-binding Rossmann-like Domain"/>
    <property type="match status" value="1"/>
</dbReference>
<dbReference type="Pfam" id="PF04321">
    <property type="entry name" value="RmlD_sub_bind"/>
    <property type="match status" value="1"/>
</dbReference>
<keyword evidence="5" id="KW-1185">Reference proteome</keyword>
<dbReference type="EC" id="1.1.1.133" evidence="2"/>
<dbReference type="RefSeq" id="WP_369738815.1">
    <property type="nucleotide sequence ID" value="NZ_JBGEDP010000001.1"/>
</dbReference>
<evidence type="ECO:0000313" key="5">
    <source>
        <dbReference type="Proteomes" id="UP001564760"/>
    </source>
</evidence>
<dbReference type="Proteomes" id="UP001564760">
    <property type="component" value="Unassembled WGS sequence"/>
</dbReference>
<dbReference type="InterPro" id="IPR036291">
    <property type="entry name" value="NAD(P)-bd_dom_sf"/>
</dbReference>
<comment type="similarity">
    <text evidence="1 2">Belongs to the dTDP-4-dehydrorhamnose reductase family.</text>
</comment>
<gene>
    <name evidence="4" type="ORF">AB8998_16330</name>
</gene>
<protein>
    <recommendedName>
        <fullName evidence="2">dTDP-4-dehydrorhamnose reductase</fullName>
        <ecNumber evidence="2">1.1.1.133</ecNumber>
    </recommendedName>
</protein>
<sequence>MATSRRTDVLILGAGGRVGEALGRLLPGYGLSISSASRHPPVANVHGVDVRSAGDVVECVEAVRPRVVIYAAGLSDPDRCERDPSASYDVNVRGVRHAAAAASRIGGRIIYYSSDYVFGAPGSYREDAQVSPQQVYGRHKVEAEQFLLDDGDHVVLRLPLLFGSRDFVAEAVNATVKGLPLRCDERRRFPIPLDHVVQVTAMTIATHVRRGVYHAVGVDGLTKLEWANYIAGLLGKRAPAVAVATERSCARRPVDVELSTRHPEMRAAAGTVWSATRVRVAELTA</sequence>
<comment type="function">
    <text evidence="2">Catalyzes the reduction of dTDP-6-deoxy-L-lyxo-4-hexulose to yield dTDP-L-rhamnose.</text>
</comment>
<dbReference type="InterPro" id="IPR005913">
    <property type="entry name" value="dTDP_dehydrorham_reduct"/>
</dbReference>
<dbReference type="EMBL" id="JBGEDP010000001">
    <property type="protein sequence ID" value="MEY8016453.1"/>
    <property type="molecule type" value="Genomic_DNA"/>
</dbReference>